<proteinExistence type="predicted"/>
<dbReference type="Pfam" id="PF23500">
    <property type="entry name" value="DUF7133"/>
    <property type="match status" value="1"/>
</dbReference>
<dbReference type="PANTHER" id="PTHR33546:SF1">
    <property type="entry name" value="LARGE, MULTIFUNCTIONAL SECRETED PROTEIN"/>
    <property type="match status" value="1"/>
</dbReference>
<reference evidence="2 3" key="1">
    <citation type="submission" date="2019-03" db="EMBL/GenBank/DDBJ databases">
        <title>Deep-cultivation of Planctomycetes and their phenomic and genomic characterization uncovers novel biology.</title>
        <authorList>
            <person name="Wiegand S."/>
            <person name="Jogler M."/>
            <person name="Boedeker C."/>
            <person name="Pinto D."/>
            <person name="Vollmers J."/>
            <person name="Rivas-Marin E."/>
            <person name="Kohn T."/>
            <person name="Peeters S.H."/>
            <person name="Heuer A."/>
            <person name="Rast P."/>
            <person name="Oberbeckmann S."/>
            <person name="Bunk B."/>
            <person name="Jeske O."/>
            <person name="Meyerdierks A."/>
            <person name="Storesund J.E."/>
            <person name="Kallscheuer N."/>
            <person name="Luecker S."/>
            <person name="Lage O.M."/>
            <person name="Pohl T."/>
            <person name="Merkel B.J."/>
            <person name="Hornburger P."/>
            <person name="Mueller R.-W."/>
            <person name="Bruemmer F."/>
            <person name="Labrenz M."/>
            <person name="Spormann A.M."/>
            <person name="Op den Camp H."/>
            <person name="Overmann J."/>
            <person name="Amann R."/>
            <person name="Jetten M.S.M."/>
            <person name="Mascher T."/>
            <person name="Medema M.H."/>
            <person name="Devos D.P."/>
            <person name="Kaster A.-K."/>
            <person name="Ovreas L."/>
            <person name="Rohde M."/>
            <person name="Galperin M.Y."/>
            <person name="Jogler C."/>
        </authorList>
    </citation>
    <scope>NUCLEOTIDE SEQUENCE [LARGE SCALE GENOMIC DNA]</scope>
    <source>
        <strain evidence="2 3">Enr13</strain>
    </source>
</reference>
<evidence type="ECO:0000313" key="3">
    <source>
        <dbReference type="Proteomes" id="UP000319004"/>
    </source>
</evidence>
<dbReference type="InterPro" id="IPR011042">
    <property type="entry name" value="6-blade_b-propeller_TolB-like"/>
</dbReference>
<evidence type="ECO:0000259" key="1">
    <source>
        <dbReference type="Pfam" id="PF23500"/>
    </source>
</evidence>
<dbReference type="SUPFAM" id="SSF63829">
    <property type="entry name" value="Calcium-dependent phosphotriesterase"/>
    <property type="match status" value="1"/>
</dbReference>
<feature type="domain" description="DUF7133" evidence="1">
    <location>
        <begin position="153"/>
        <end position="289"/>
    </location>
</feature>
<protein>
    <recommendedName>
        <fullName evidence="1">DUF7133 domain-containing protein</fullName>
    </recommendedName>
</protein>
<dbReference type="Proteomes" id="UP000319004">
    <property type="component" value="Chromosome"/>
</dbReference>
<gene>
    <name evidence="2" type="ORF">Enr13x_52170</name>
</gene>
<dbReference type="PANTHER" id="PTHR33546">
    <property type="entry name" value="LARGE, MULTIFUNCTIONAL SECRETED PROTEIN-RELATED"/>
    <property type="match status" value="1"/>
</dbReference>
<evidence type="ECO:0000313" key="2">
    <source>
        <dbReference type="EMBL" id="QDV45341.1"/>
    </source>
</evidence>
<dbReference type="EMBL" id="CP037423">
    <property type="protein sequence ID" value="QDV45341.1"/>
    <property type="molecule type" value="Genomic_DNA"/>
</dbReference>
<dbReference type="AlphaFoldDB" id="A0A518HWX1"/>
<dbReference type="InterPro" id="IPR055557">
    <property type="entry name" value="DUF7133"/>
</dbReference>
<accession>A0A518HWX1</accession>
<dbReference type="Gene3D" id="2.120.10.30">
    <property type="entry name" value="TolB, C-terminal domain"/>
    <property type="match status" value="1"/>
</dbReference>
<keyword evidence="3" id="KW-1185">Reference proteome</keyword>
<name>A0A518HWX1_9BACT</name>
<sequence>MVTQWDRLPACHPPLVPGLGLGTQGSGGSASAATTGWKPIPLVPAAEPWNESRDYETPINYRSPMRLTTTLTLVFALLLSAASSTHAQTLGEYWDTSEEESKYYKIVEIPMPDGMAIEAGSFEVLPDDRLAIGTRRGDIFLVEGAFEDYPQPKYKRFASGLDEVLGMSFKDDAFYITQQTEVTKISDENGDGLADRFRTLSDVWGFRNYHEFAFGSKLDPEGNIWVALCLSKSYQSDEPFRGWCVKVTPDGKTIPICSGIRSPCGIGPNEHGVMFYAESQGPWNGSCSLKVLEPGGFMGHPASFRWYDLARNLEKPQVEPNTPSRLMTERRRVKELVPYAVVFPYIKMGRSISGFMVDHTGGKFGPFENQIFVGDFSLSVVMRATTEKINGVWQGACYPFREGLATGLLACQFTRQGDLIVGGTNRGWPVRGPREFAIQRLDWTGIVPFEIKQLNALPDGFRVTFTKPVDPEIASQPESYQLTTYTHLYRQGYGSPEVDQTTPTVTQAIVSDDGLTVQLKIDGLVQGHVHDFDFHAIREPNGEKLVHTRAYYTLNEIPKRPSDAAASN</sequence>
<organism evidence="2 3">
    <name type="scientific">Stieleria neptunia</name>
    <dbReference type="NCBI Taxonomy" id="2527979"/>
    <lineage>
        <taxon>Bacteria</taxon>
        <taxon>Pseudomonadati</taxon>
        <taxon>Planctomycetota</taxon>
        <taxon>Planctomycetia</taxon>
        <taxon>Pirellulales</taxon>
        <taxon>Pirellulaceae</taxon>
        <taxon>Stieleria</taxon>
    </lineage>
</organism>
<dbReference type="KEGG" id="snep:Enr13x_52170"/>